<evidence type="ECO:0000256" key="1">
    <source>
        <dbReference type="SAM" id="MobiDB-lite"/>
    </source>
</evidence>
<dbReference type="AlphaFoldDB" id="A0A0D3JVU5"/>
<reference evidence="4" key="1">
    <citation type="journal article" date="2013" name="Nature">
        <title>Pan genome of the phytoplankton Emiliania underpins its global distribution.</title>
        <authorList>
            <person name="Read B.A."/>
            <person name="Kegel J."/>
            <person name="Klute M.J."/>
            <person name="Kuo A."/>
            <person name="Lefebvre S.C."/>
            <person name="Maumus F."/>
            <person name="Mayer C."/>
            <person name="Miller J."/>
            <person name="Monier A."/>
            <person name="Salamov A."/>
            <person name="Young J."/>
            <person name="Aguilar M."/>
            <person name="Claverie J.M."/>
            <person name="Frickenhaus S."/>
            <person name="Gonzalez K."/>
            <person name="Herman E.K."/>
            <person name="Lin Y.C."/>
            <person name="Napier J."/>
            <person name="Ogata H."/>
            <person name="Sarno A.F."/>
            <person name="Shmutz J."/>
            <person name="Schroeder D."/>
            <person name="de Vargas C."/>
            <person name="Verret F."/>
            <person name="von Dassow P."/>
            <person name="Valentin K."/>
            <person name="Van de Peer Y."/>
            <person name="Wheeler G."/>
            <person name="Dacks J.B."/>
            <person name="Delwiche C.F."/>
            <person name="Dyhrman S.T."/>
            <person name="Glockner G."/>
            <person name="John U."/>
            <person name="Richards T."/>
            <person name="Worden A.Z."/>
            <person name="Zhang X."/>
            <person name="Grigoriev I.V."/>
            <person name="Allen A.E."/>
            <person name="Bidle K."/>
            <person name="Borodovsky M."/>
            <person name="Bowler C."/>
            <person name="Brownlee C."/>
            <person name="Cock J.M."/>
            <person name="Elias M."/>
            <person name="Gladyshev V.N."/>
            <person name="Groth M."/>
            <person name="Guda C."/>
            <person name="Hadaegh A."/>
            <person name="Iglesias-Rodriguez M.D."/>
            <person name="Jenkins J."/>
            <person name="Jones B.M."/>
            <person name="Lawson T."/>
            <person name="Leese F."/>
            <person name="Lindquist E."/>
            <person name="Lobanov A."/>
            <person name="Lomsadze A."/>
            <person name="Malik S.B."/>
            <person name="Marsh M.E."/>
            <person name="Mackinder L."/>
            <person name="Mock T."/>
            <person name="Mueller-Roeber B."/>
            <person name="Pagarete A."/>
            <person name="Parker M."/>
            <person name="Probert I."/>
            <person name="Quesneville H."/>
            <person name="Raines C."/>
            <person name="Rensing S.A."/>
            <person name="Riano-Pachon D.M."/>
            <person name="Richier S."/>
            <person name="Rokitta S."/>
            <person name="Shiraiwa Y."/>
            <person name="Soanes D.M."/>
            <person name="van der Giezen M."/>
            <person name="Wahlund T.M."/>
            <person name="Williams B."/>
            <person name="Wilson W."/>
            <person name="Wolfe G."/>
            <person name="Wurch L.L."/>
        </authorList>
    </citation>
    <scope>NUCLEOTIDE SEQUENCE</scope>
</reference>
<dbReference type="Proteomes" id="UP000013827">
    <property type="component" value="Unassembled WGS sequence"/>
</dbReference>
<dbReference type="KEGG" id="ehx:EMIHUDRAFT_235503"/>
<keyword evidence="2" id="KW-0812">Transmembrane</keyword>
<keyword evidence="2" id="KW-0472">Membrane</keyword>
<evidence type="ECO:0000313" key="4">
    <source>
        <dbReference type="Proteomes" id="UP000013827"/>
    </source>
</evidence>
<keyword evidence="2" id="KW-1133">Transmembrane helix</keyword>
<organism evidence="3 4">
    <name type="scientific">Emiliania huxleyi (strain CCMP1516)</name>
    <dbReference type="NCBI Taxonomy" id="280463"/>
    <lineage>
        <taxon>Eukaryota</taxon>
        <taxon>Haptista</taxon>
        <taxon>Haptophyta</taxon>
        <taxon>Prymnesiophyceae</taxon>
        <taxon>Isochrysidales</taxon>
        <taxon>Noelaerhabdaceae</taxon>
        <taxon>Emiliania</taxon>
    </lineage>
</organism>
<keyword evidence="4" id="KW-1185">Reference proteome</keyword>
<reference evidence="3" key="2">
    <citation type="submission" date="2024-10" db="UniProtKB">
        <authorList>
            <consortium name="EnsemblProtists"/>
        </authorList>
    </citation>
    <scope>IDENTIFICATION</scope>
</reference>
<feature type="compositionally biased region" description="Acidic residues" evidence="1">
    <location>
        <begin position="98"/>
        <end position="112"/>
    </location>
</feature>
<feature type="region of interest" description="Disordered" evidence="1">
    <location>
        <begin position="97"/>
        <end position="149"/>
    </location>
</feature>
<sequence>MARQSLLCPGEEFQKTDDQHKLKHFWRLGEGFEGVPAPPPAASLAAAAANGPPAPRAGSASDYVEYVVWLLGVIGVLYFLANPNARRNWHVDERDEAWNDDAGGEGDGEEGLAEAWQPDSAGDDAAARRESSSQATFRRRGGRAGQLDE</sequence>
<dbReference type="PaxDb" id="2903-EOD27630"/>
<evidence type="ECO:0000313" key="3">
    <source>
        <dbReference type="EnsemblProtists" id="EOD27630"/>
    </source>
</evidence>
<accession>A0A0D3JVU5</accession>
<protein>
    <submittedName>
        <fullName evidence="3">Uncharacterized protein</fullName>
    </submittedName>
</protein>
<feature type="transmembrane region" description="Helical" evidence="2">
    <location>
        <begin position="63"/>
        <end position="81"/>
    </location>
</feature>
<dbReference type="HOGENOM" id="CLU_1762233_0_0_1"/>
<dbReference type="EnsemblProtists" id="EOD27630">
    <property type="protein sequence ID" value="EOD27630"/>
    <property type="gene ID" value="EMIHUDRAFT_235503"/>
</dbReference>
<dbReference type="RefSeq" id="XP_005780059.1">
    <property type="nucleotide sequence ID" value="XM_005780002.1"/>
</dbReference>
<proteinExistence type="predicted"/>
<evidence type="ECO:0000256" key="2">
    <source>
        <dbReference type="SAM" id="Phobius"/>
    </source>
</evidence>
<name>A0A0D3JVU5_EMIH1</name>
<dbReference type="GeneID" id="17273174"/>